<dbReference type="InterPro" id="IPR001810">
    <property type="entry name" value="F-box_dom"/>
</dbReference>
<comment type="caution">
    <text evidence="2">The sequence shown here is derived from an EMBL/GenBank/DDBJ whole genome shotgun (WGS) entry which is preliminary data.</text>
</comment>
<dbReference type="SUPFAM" id="SSF141255">
    <property type="entry name" value="YccV-like"/>
    <property type="match status" value="1"/>
</dbReference>
<evidence type="ECO:0000313" key="2">
    <source>
        <dbReference type="EMBL" id="KAK4187835.1"/>
    </source>
</evidence>
<dbReference type="Pfam" id="PF08755">
    <property type="entry name" value="YccV-like"/>
    <property type="match status" value="1"/>
</dbReference>
<keyword evidence="3" id="KW-1185">Reference proteome</keyword>
<dbReference type="InterPro" id="IPR011722">
    <property type="entry name" value="Hemimethylated_DNA-bd_dom"/>
</dbReference>
<dbReference type="AlphaFoldDB" id="A0AAN6WV28"/>
<proteinExistence type="predicted"/>
<reference evidence="2" key="1">
    <citation type="journal article" date="2023" name="Mol. Phylogenet. Evol.">
        <title>Genome-scale phylogeny and comparative genomics of the fungal order Sordariales.</title>
        <authorList>
            <person name="Hensen N."/>
            <person name="Bonometti L."/>
            <person name="Westerberg I."/>
            <person name="Brannstrom I.O."/>
            <person name="Guillou S."/>
            <person name="Cros-Aarteil S."/>
            <person name="Calhoun S."/>
            <person name="Haridas S."/>
            <person name="Kuo A."/>
            <person name="Mondo S."/>
            <person name="Pangilinan J."/>
            <person name="Riley R."/>
            <person name="LaButti K."/>
            <person name="Andreopoulos B."/>
            <person name="Lipzen A."/>
            <person name="Chen C."/>
            <person name="Yan M."/>
            <person name="Daum C."/>
            <person name="Ng V."/>
            <person name="Clum A."/>
            <person name="Steindorff A."/>
            <person name="Ohm R.A."/>
            <person name="Martin F."/>
            <person name="Silar P."/>
            <person name="Natvig D.O."/>
            <person name="Lalanne C."/>
            <person name="Gautier V."/>
            <person name="Ament-Velasquez S.L."/>
            <person name="Kruys A."/>
            <person name="Hutchinson M.I."/>
            <person name="Powell A.J."/>
            <person name="Barry K."/>
            <person name="Miller A.N."/>
            <person name="Grigoriev I.V."/>
            <person name="Debuchy R."/>
            <person name="Gladieux P."/>
            <person name="Hiltunen Thoren M."/>
            <person name="Johannesson H."/>
        </authorList>
    </citation>
    <scope>NUCLEOTIDE SEQUENCE</scope>
    <source>
        <strain evidence="2">PSN309</strain>
    </source>
</reference>
<dbReference type="SUPFAM" id="SSF81383">
    <property type="entry name" value="F-box domain"/>
    <property type="match status" value="1"/>
</dbReference>
<dbReference type="EMBL" id="MU864396">
    <property type="protein sequence ID" value="KAK4187835.1"/>
    <property type="molecule type" value="Genomic_DNA"/>
</dbReference>
<dbReference type="SMART" id="SM00992">
    <property type="entry name" value="YccV-like"/>
    <property type="match status" value="1"/>
</dbReference>
<evidence type="ECO:0000313" key="3">
    <source>
        <dbReference type="Proteomes" id="UP001302126"/>
    </source>
</evidence>
<gene>
    <name evidence="2" type="ORF">QBC35DRAFT_409613</name>
</gene>
<dbReference type="InterPro" id="IPR032698">
    <property type="entry name" value="SirB1_N"/>
</dbReference>
<dbReference type="PROSITE" id="PS50181">
    <property type="entry name" value="FBOX"/>
    <property type="match status" value="1"/>
</dbReference>
<reference evidence="2" key="2">
    <citation type="submission" date="2023-05" db="EMBL/GenBank/DDBJ databases">
        <authorList>
            <consortium name="Lawrence Berkeley National Laboratory"/>
            <person name="Steindorff A."/>
            <person name="Hensen N."/>
            <person name="Bonometti L."/>
            <person name="Westerberg I."/>
            <person name="Brannstrom I.O."/>
            <person name="Guillou S."/>
            <person name="Cros-Aarteil S."/>
            <person name="Calhoun S."/>
            <person name="Haridas S."/>
            <person name="Kuo A."/>
            <person name="Mondo S."/>
            <person name="Pangilinan J."/>
            <person name="Riley R."/>
            <person name="Labutti K."/>
            <person name="Andreopoulos B."/>
            <person name="Lipzen A."/>
            <person name="Chen C."/>
            <person name="Yanf M."/>
            <person name="Daum C."/>
            <person name="Ng V."/>
            <person name="Clum A."/>
            <person name="Ohm R."/>
            <person name="Martin F."/>
            <person name="Silar P."/>
            <person name="Natvig D."/>
            <person name="Lalanne C."/>
            <person name="Gautier V."/>
            <person name="Ament-Velasquez S.L."/>
            <person name="Kruys A."/>
            <person name="Hutchinson M.I."/>
            <person name="Powell A.J."/>
            <person name="Barry K."/>
            <person name="Miller A.N."/>
            <person name="Grigoriev I.V."/>
            <person name="Debuchy R."/>
            <person name="Gladieux P."/>
            <person name="Thoren M.H."/>
            <person name="Johannesson H."/>
        </authorList>
    </citation>
    <scope>NUCLEOTIDE SEQUENCE</scope>
    <source>
        <strain evidence="2">PSN309</strain>
    </source>
</reference>
<name>A0AAN6WV28_9PEZI</name>
<dbReference type="InterPro" id="IPR036623">
    <property type="entry name" value="Hemimethylated_DNA-bd_sf"/>
</dbReference>
<evidence type="ECO:0000259" key="1">
    <source>
        <dbReference type="PROSITE" id="PS50181"/>
    </source>
</evidence>
<organism evidence="2 3">
    <name type="scientific">Podospora australis</name>
    <dbReference type="NCBI Taxonomy" id="1536484"/>
    <lineage>
        <taxon>Eukaryota</taxon>
        <taxon>Fungi</taxon>
        <taxon>Dikarya</taxon>
        <taxon>Ascomycota</taxon>
        <taxon>Pezizomycotina</taxon>
        <taxon>Sordariomycetes</taxon>
        <taxon>Sordariomycetidae</taxon>
        <taxon>Sordariales</taxon>
        <taxon>Podosporaceae</taxon>
        <taxon>Podospora</taxon>
    </lineage>
</organism>
<dbReference type="Proteomes" id="UP001302126">
    <property type="component" value="Unassembled WGS sequence"/>
</dbReference>
<dbReference type="InterPro" id="IPR036047">
    <property type="entry name" value="F-box-like_dom_sf"/>
</dbReference>
<protein>
    <recommendedName>
        <fullName evidence="1">F-box domain-containing protein</fullName>
    </recommendedName>
</protein>
<feature type="domain" description="F-box" evidence="1">
    <location>
        <begin position="1"/>
        <end position="48"/>
    </location>
</feature>
<dbReference type="Pfam" id="PF12937">
    <property type="entry name" value="F-box-like"/>
    <property type="match status" value="1"/>
</dbReference>
<dbReference type="Gene3D" id="1.20.1280.50">
    <property type="match status" value="1"/>
</dbReference>
<dbReference type="GO" id="GO:0003677">
    <property type="term" value="F:DNA binding"/>
    <property type="evidence" value="ECO:0007669"/>
    <property type="project" value="InterPro"/>
</dbReference>
<dbReference type="Pfam" id="PF13369">
    <property type="entry name" value="Transglut_core2"/>
    <property type="match status" value="1"/>
</dbReference>
<sequence>MASLDGFPDEILRQILVYVSPEDLFFNIQPASRRLHRIGNDPFLWKNHCVNSFVYWREHHRFREKLDQPVLATDWRALWHTRHRGNRKVARLLNGIIRTKVGQVERTEGIAELGIDAKDYLLAQVHADDSHEDVLARRYYAQTTLDSLHRGMAVDIWSQYQDKPGSFDGLARACGAFDLFFLYDQPQDLDYIERTLDGYALQFIQDNPDFQQFSPREKAIVLVRWLRAKKYVGSEMPHDEYRNLKNCLIGHALSEEPHASLPIIASAIYVSVATRLGLTAACVAIPGHVLAGVLAPPGQDLDGNPVNETSTSVEQNLLYLDPWSSDAETRGLFFIPDPTPVSEIVQRIGRNMLETSRLVSPDSLVEDRQGQLNRICRLRTGIPIHNLQRIPYAPLWAELMTMDVNDHNWDMQVQTFLLTYAPTWMVDNWIVKRYLEPRHHARLRTEPHHPGFTGWKSVPDIIKLVENLDARPCVPNRRYTEEMRSAVRYKIGQVFVHKTRSFIGIINGWSCGSTELPPHETMADVSFSTTHPPYGITRGPDPENDSQSIYYTCLKAPSIYRIKVAQDNIEIISDPARIPPECFLVAGKFFRRFDKDTCTFVSNIKDLYPDD</sequence>
<accession>A0AAN6WV28</accession>